<evidence type="ECO:0000256" key="3">
    <source>
        <dbReference type="RuleBase" id="RU000384"/>
    </source>
</evidence>
<dbReference type="AlphaFoldDB" id="A0A8H4PAN0"/>
<dbReference type="Proteomes" id="UP000605986">
    <property type="component" value="Unassembled WGS sequence"/>
</dbReference>
<sequence length="429" mass="47717">MAIRAIVRISEEVTVTVGNIDYLLVPNPEATLDSGNPGDGEPKLFVVYVTKPSNTISKSALQEFRSSILDRDDVFQADFLTNIIFYGAKEEDVELESDALNELLVWKTRNWSFVEGRPDSKVAPGPHLLSLAVDRFLIKFPTQILVGFEIEFVLLDEKHNAAQSMDQTVGYSMTAGLRTDNLNIIEEIVDALQIALLPLPPMEAVDGLMVAQEIIRTITLRHDLRGTLAPKPILKGPKSGIHAHLSLGSLTPDAGEHFLAGALAKLRALCAFGLANFDSYERVAGDCAGEWVGFGTGNKDLPVRKVNDNRWEFRALDVTVNTYIFMAVLLFSGLHGIDAGLLLTSQDCQVVPSALSYKEAKRQLGELGIAERMPRNLSESLAVLKEDVDIETWVGNELLRQYLQVKEKEVEYFEKMADEDRRMKFLSYF</sequence>
<comment type="caution">
    <text evidence="5">The sequence shown here is derived from an EMBL/GenBank/DDBJ whole genome shotgun (WGS) entry which is preliminary data.</text>
</comment>
<reference evidence="5" key="1">
    <citation type="submission" date="2020-01" db="EMBL/GenBank/DDBJ databases">
        <title>Identification and distribution of gene clusters putatively required for synthesis of sphingolipid metabolism inhibitors in phylogenetically diverse species of the filamentous fungus Fusarium.</title>
        <authorList>
            <person name="Kim H.-S."/>
            <person name="Busman M."/>
            <person name="Brown D.W."/>
            <person name="Divon H."/>
            <person name="Uhlig S."/>
            <person name="Proctor R.H."/>
        </authorList>
    </citation>
    <scope>NUCLEOTIDE SEQUENCE</scope>
    <source>
        <strain evidence="5">NRRL 53441</strain>
    </source>
</reference>
<comment type="similarity">
    <text evidence="2 3">Belongs to the glutamine synthetase family.</text>
</comment>
<dbReference type="Pfam" id="PF00120">
    <property type="entry name" value="Gln-synt_C"/>
    <property type="match status" value="1"/>
</dbReference>
<dbReference type="GO" id="GO:0004356">
    <property type="term" value="F:glutamine synthetase activity"/>
    <property type="evidence" value="ECO:0007669"/>
    <property type="project" value="InterPro"/>
</dbReference>
<dbReference type="PANTHER" id="PTHR43785">
    <property type="entry name" value="GAMMA-GLUTAMYLPUTRESCINE SYNTHETASE"/>
    <property type="match status" value="1"/>
</dbReference>
<dbReference type="Gene3D" id="3.30.590.10">
    <property type="entry name" value="Glutamine synthetase/guanido kinase, catalytic domain"/>
    <property type="match status" value="1"/>
</dbReference>
<dbReference type="InterPro" id="IPR014746">
    <property type="entry name" value="Gln_synth/guanido_kin_cat_dom"/>
</dbReference>
<evidence type="ECO:0000313" key="5">
    <source>
        <dbReference type="EMBL" id="KAF4453902.1"/>
    </source>
</evidence>
<dbReference type="EMBL" id="JAADJG010000139">
    <property type="protein sequence ID" value="KAF4453902.1"/>
    <property type="molecule type" value="Genomic_DNA"/>
</dbReference>
<name>A0A8H4PAN0_9HYPO</name>
<dbReference type="InterPro" id="IPR008146">
    <property type="entry name" value="Gln_synth_cat_dom"/>
</dbReference>
<keyword evidence="1" id="KW-0436">Ligase</keyword>
<evidence type="ECO:0000256" key="1">
    <source>
        <dbReference type="ARBA" id="ARBA00022598"/>
    </source>
</evidence>
<evidence type="ECO:0000259" key="4">
    <source>
        <dbReference type="PROSITE" id="PS51987"/>
    </source>
</evidence>
<dbReference type="PROSITE" id="PS51987">
    <property type="entry name" value="GS_CATALYTIC"/>
    <property type="match status" value="1"/>
</dbReference>
<proteinExistence type="inferred from homology"/>
<gene>
    <name evidence="5" type="ORF">F53441_3427</name>
</gene>
<evidence type="ECO:0000256" key="2">
    <source>
        <dbReference type="PROSITE-ProRule" id="PRU01331"/>
    </source>
</evidence>
<dbReference type="OrthoDB" id="3364440at2759"/>
<protein>
    <submittedName>
        <fullName evidence="5">Protein fluG</fullName>
    </submittedName>
</protein>
<keyword evidence="6" id="KW-1185">Reference proteome</keyword>
<accession>A0A8H4PAN0</accession>
<dbReference type="PANTHER" id="PTHR43785:SF2">
    <property type="entry name" value="TYPE-1 GLUTAMINE SYNTHETASE 1"/>
    <property type="match status" value="1"/>
</dbReference>
<dbReference type="SMART" id="SM01230">
    <property type="entry name" value="Gln-synt_C"/>
    <property type="match status" value="1"/>
</dbReference>
<organism evidence="5 6">
    <name type="scientific">Fusarium austroafricanum</name>
    <dbReference type="NCBI Taxonomy" id="2364996"/>
    <lineage>
        <taxon>Eukaryota</taxon>
        <taxon>Fungi</taxon>
        <taxon>Dikarya</taxon>
        <taxon>Ascomycota</taxon>
        <taxon>Pezizomycotina</taxon>
        <taxon>Sordariomycetes</taxon>
        <taxon>Hypocreomycetidae</taxon>
        <taxon>Hypocreales</taxon>
        <taxon>Nectriaceae</taxon>
        <taxon>Fusarium</taxon>
        <taxon>Fusarium concolor species complex</taxon>
    </lineage>
</organism>
<dbReference type="SUPFAM" id="SSF55931">
    <property type="entry name" value="Glutamine synthetase/guanido kinase"/>
    <property type="match status" value="1"/>
</dbReference>
<feature type="domain" description="GS catalytic" evidence="4">
    <location>
        <begin position="111"/>
        <end position="429"/>
    </location>
</feature>
<evidence type="ECO:0000313" key="6">
    <source>
        <dbReference type="Proteomes" id="UP000605986"/>
    </source>
</evidence>